<feature type="transmembrane region" description="Helical" evidence="1">
    <location>
        <begin position="21"/>
        <end position="42"/>
    </location>
</feature>
<sequence length="43" mass="5092">MMEKHRAVLYNASLKYKRFSYILCILGSGILAVKRFYLVILIR</sequence>
<keyword evidence="1" id="KW-0472">Membrane</keyword>
<accession>Q2GDS5</accession>
<dbReference type="KEGG" id="nse:NSE_0487"/>
<dbReference type="Proteomes" id="UP000001942">
    <property type="component" value="Chromosome"/>
</dbReference>
<keyword evidence="1" id="KW-0812">Transmembrane</keyword>
<evidence type="ECO:0000256" key="1">
    <source>
        <dbReference type="SAM" id="Phobius"/>
    </source>
</evidence>
<keyword evidence="3" id="KW-1185">Reference proteome</keyword>
<dbReference type="EMBL" id="CP000237">
    <property type="protein sequence ID" value="ABD45699.1"/>
    <property type="molecule type" value="Genomic_DNA"/>
</dbReference>
<dbReference type="HOGENOM" id="CLU_3236622_0_0_5"/>
<name>Q2GDS5_EHRS3</name>
<organism evidence="2 3">
    <name type="scientific">Ehrlichia sennetsu (strain ATCC VR-367 / Miyayama)</name>
    <name type="common">Neorickettsia sennetsu</name>
    <dbReference type="NCBI Taxonomy" id="222891"/>
    <lineage>
        <taxon>Bacteria</taxon>
        <taxon>Pseudomonadati</taxon>
        <taxon>Pseudomonadota</taxon>
        <taxon>Alphaproteobacteria</taxon>
        <taxon>Rickettsiales</taxon>
        <taxon>Anaplasmataceae</taxon>
        <taxon>Ehrlichia</taxon>
    </lineage>
</organism>
<evidence type="ECO:0000313" key="3">
    <source>
        <dbReference type="Proteomes" id="UP000001942"/>
    </source>
</evidence>
<dbReference type="AlphaFoldDB" id="Q2GDS5"/>
<keyword evidence="1" id="KW-1133">Transmembrane helix</keyword>
<evidence type="ECO:0000313" key="2">
    <source>
        <dbReference type="EMBL" id="ABD45699.1"/>
    </source>
</evidence>
<reference evidence="2 3" key="1">
    <citation type="journal article" date="2006" name="PLoS Genet.">
        <title>Comparative genomics of emerging human ehrlichiosis agents.</title>
        <authorList>
            <person name="Dunning Hotopp J.C."/>
            <person name="Lin M."/>
            <person name="Madupu R."/>
            <person name="Crabtree J."/>
            <person name="Angiuoli S.V."/>
            <person name="Eisen J.A."/>
            <person name="Seshadri R."/>
            <person name="Ren Q."/>
            <person name="Wu M."/>
            <person name="Utterback T.R."/>
            <person name="Smith S."/>
            <person name="Lewis M."/>
            <person name="Khouri H."/>
            <person name="Zhang C."/>
            <person name="Niu H."/>
            <person name="Lin Q."/>
            <person name="Ohashi N."/>
            <person name="Zhi N."/>
            <person name="Nelson W."/>
            <person name="Brinkac L.M."/>
            <person name="Dodson R.J."/>
            <person name="Rosovitz M.J."/>
            <person name="Sundaram J."/>
            <person name="Daugherty S.C."/>
            <person name="Davidsen T."/>
            <person name="Durkin A.S."/>
            <person name="Gwinn M."/>
            <person name="Haft D.H."/>
            <person name="Selengut J.D."/>
            <person name="Sullivan S.A."/>
            <person name="Zafar N."/>
            <person name="Zhou L."/>
            <person name="Benahmed F."/>
            <person name="Forberger H."/>
            <person name="Halpin R."/>
            <person name="Mulligan S."/>
            <person name="Robinson J."/>
            <person name="White O."/>
            <person name="Rikihisa Y."/>
            <person name="Tettelin H."/>
        </authorList>
    </citation>
    <scope>NUCLEOTIDE SEQUENCE [LARGE SCALE GENOMIC DNA]</scope>
    <source>
        <strain evidence="3">ATCC VR-367 / Miyayama</strain>
    </source>
</reference>
<protein>
    <submittedName>
        <fullName evidence="2">Uncharacterized protein</fullName>
    </submittedName>
</protein>
<gene>
    <name evidence="2" type="ordered locus">NSE_0487</name>
</gene>
<proteinExistence type="predicted"/>